<protein>
    <submittedName>
        <fullName evidence="1">Uncharacterized protein</fullName>
    </submittedName>
</protein>
<reference evidence="1 2" key="1">
    <citation type="submission" date="2017-06" db="EMBL/GenBank/DDBJ databases">
        <title>Comparative genomic analysis of Ambrosia Fusariam Clade fungi.</title>
        <authorList>
            <person name="Stajich J.E."/>
            <person name="Carrillo J."/>
            <person name="Kijimoto T."/>
            <person name="Eskalen A."/>
            <person name="O'Donnell K."/>
            <person name="Kasson M."/>
        </authorList>
    </citation>
    <scope>NUCLEOTIDE SEQUENCE [LARGE SCALE GENOMIC DNA]</scope>
    <source>
        <strain evidence="1 2">NRRL62584</strain>
    </source>
</reference>
<evidence type="ECO:0000313" key="2">
    <source>
        <dbReference type="Proteomes" id="UP000288168"/>
    </source>
</evidence>
<comment type="caution">
    <text evidence="1">The sequence shown here is derived from an EMBL/GenBank/DDBJ whole genome shotgun (WGS) entry which is preliminary data.</text>
</comment>
<dbReference type="Proteomes" id="UP000288168">
    <property type="component" value="Unassembled WGS sequence"/>
</dbReference>
<evidence type="ECO:0000313" key="1">
    <source>
        <dbReference type="EMBL" id="RSL64490.1"/>
    </source>
</evidence>
<dbReference type="EMBL" id="NKCI01000033">
    <property type="protein sequence ID" value="RSL64490.1"/>
    <property type="molecule type" value="Genomic_DNA"/>
</dbReference>
<dbReference type="AlphaFoldDB" id="A0A428QGU3"/>
<gene>
    <name evidence="1" type="ORF">CEP54_004637</name>
</gene>
<keyword evidence="2" id="KW-1185">Reference proteome</keyword>
<name>A0A428QGU3_9HYPO</name>
<sequence>MTTKAPSGQLDSSHHHLQIRVHSSFAVFIEFADIALRAQAILLIKDITAPSTNRPLSIPRFNRNHDFRRRSVPTSHLPWLYINDSYCRLSFPRDQRRERGRSSEEGKLQASCAMMVFRHGR</sequence>
<organism evidence="1 2">
    <name type="scientific">Fusarium duplospermum</name>
    <dbReference type="NCBI Taxonomy" id="1325734"/>
    <lineage>
        <taxon>Eukaryota</taxon>
        <taxon>Fungi</taxon>
        <taxon>Dikarya</taxon>
        <taxon>Ascomycota</taxon>
        <taxon>Pezizomycotina</taxon>
        <taxon>Sordariomycetes</taxon>
        <taxon>Hypocreomycetidae</taxon>
        <taxon>Hypocreales</taxon>
        <taxon>Nectriaceae</taxon>
        <taxon>Fusarium</taxon>
        <taxon>Fusarium solani species complex</taxon>
    </lineage>
</organism>
<proteinExistence type="predicted"/>
<accession>A0A428QGU3</accession>